<evidence type="ECO:0000256" key="1">
    <source>
        <dbReference type="SAM" id="MobiDB-lite"/>
    </source>
</evidence>
<feature type="transmembrane region" description="Helical" evidence="2">
    <location>
        <begin position="39"/>
        <end position="58"/>
    </location>
</feature>
<dbReference type="RefSeq" id="XP_013899820.1">
    <property type="nucleotide sequence ID" value="XM_014044366.1"/>
</dbReference>
<sequence length="479" mass="54059">MAQEKERRKGGAGGNGRTGGSCAAARHPGSTRHISWAQLWLLALVIAAAVLAAAPPVLADVAVLSDKVLTQLPIWARNRTADIVMDFSKADPDFKFKGLGSISYRGKEMKVRYHIGYYHGNVAIVRFGTKFIAAVRKMHFYKTLRTDIDNYPLSTKPNEGEISWWATKLAVCSVDEATLQPQACQNFDPRNWQECLWNKGFEGTGPEDPRLIVWPGKGLYMMFGSKPSAVNPEGTTPDDTKCEGPWAFQQYLVLLQPHADKADAGDPWQRGVIRLRYLDGQPRPSDPNFLLKEKNWNPFIFKGKLYFSQQFDPHVVIEPHANGTCTRVFETSSRVFRNLTTKPRGNTQAVLVPAGFSGEPRDFYLSIVHAEINRSYQNFFYKMQAHPPFRIFSVSRAMPIINAQHPRNLAWTSVSFPMSLDLIPETNQVMIGYGSGDKTPRVKMMPWQDVQALFPKNTHETGGAWRYRDRRRAAALRRA</sequence>
<evidence type="ECO:0000313" key="4">
    <source>
        <dbReference type="Proteomes" id="UP000054498"/>
    </source>
</evidence>
<evidence type="ECO:0000256" key="2">
    <source>
        <dbReference type="SAM" id="Phobius"/>
    </source>
</evidence>
<dbReference type="GeneID" id="25740038"/>
<name>A0A0D2N407_9CHLO</name>
<dbReference type="AlphaFoldDB" id="A0A0D2N407"/>
<accession>A0A0D2N407</accession>
<dbReference type="OrthoDB" id="527982at2759"/>
<dbReference type="Proteomes" id="UP000054498">
    <property type="component" value="Unassembled WGS sequence"/>
</dbReference>
<protein>
    <submittedName>
        <fullName evidence="3">Uncharacterized protein</fullName>
    </submittedName>
</protein>
<proteinExistence type="predicted"/>
<reference evidence="3 4" key="1">
    <citation type="journal article" date="2013" name="BMC Genomics">
        <title>Reconstruction of the lipid metabolism for the microalga Monoraphidium neglectum from its genome sequence reveals characteristics suitable for biofuel production.</title>
        <authorList>
            <person name="Bogen C."/>
            <person name="Al-Dilaimi A."/>
            <person name="Albersmeier A."/>
            <person name="Wichmann J."/>
            <person name="Grundmann M."/>
            <person name="Rupp O."/>
            <person name="Lauersen K.J."/>
            <person name="Blifernez-Klassen O."/>
            <person name="Kalinowski J."/>
            <person name="Goesmann A."/>
            <person name="Mussgnug J.H."/>
            <person name="Kruse O."/>
        </authorList>
    </citation>
    <scope>NUCLEOTIDE SEQUENCE [LARGE SCALE GENOMIC DNA]</scope>
    <source>
        <strain evidence="3 4">SAG 48.87</strain>
    </source>
</reference>
<dbReference type="KEGG" id="mng:MNEG_7162"/>
<gene>
    <name evidence="3" type="ORF">MNEG_7162</name>
</gene>
<keyword evidence="2" id="KW-0472">Membrane</keyword>
<dbReference type="EMBL" id="KK101462">
    <property type="protein sequence ID" value="KIZ00801.1"/>
    <property type="molecule type" value="Genomic_DNA"/>
</dbReference>
<keyword evidence="4" id="KW-1185">Reference proteome</keyword>
<keyword evidence="2" id="KW-1133">Transmembrane helix</keyword>
<organism evidence="3 4">
    <name type="scientific">Monoraphidium neglectum</name>
    <dbReference type="NCBI Taxonomy" id="145388"/>
    <lineage>
        <taxon>Eukaryota</taxon>
        <taxon>Viridiplantae</taxon>
        <taxon>Chlorophyta</taxon>
        <taxon>core chlorophytes</taxon>
        <taxon>Chlorophyceae</taxon>
        <taxon>CS clade</taxon>
        <taxon>Sphaeropleales</taxon>
        <taxon>Selenastraceae</taxon>
        <taxon>Monoraphidium</taxon>
    </lineage>
</organism>
<keyword evidence="2" id="KW-0812">Transmembrane</keyword>
<evidence type="ECO:0000313" key="3">
    <source>
        <dbReference type="EMBL" id="KIZ00801.1"/>
    </source>
</evidence>
<feature type="region of interest" description="Disordered" evidence="1">
    <location>
        <begin position="1"/>
        <end position="26"/>
    </location>
</feature>